<proteinExistence type="predicted"/>
<feature type="region of interest" description="Disordered" evidence="1">
    <location>
        <begin position="1"/>
        <end position="31"/>
    </location>
</feature>
<evidence type="ECO:0000256" key="1">
    <source>
        <dbReference type="SAM" id="MobiDB-lite"/>
    </source>
</evidence>
<reference evidence="2 3" key="1">
    <citation type="journal article" date="2012" name="J. Bacteriol.">
        <title>Genome Sequence of Blastococcus saxobsidens DD2, a Stone-Inhabiting Bacterium.</title>
        <authorList>
            <person name="Chouaia B."/>
            <person name="Crotti E."/>
            <person name="Brusetti L."/>
            <person name="Daffonchio D."/>
            <person name="Essoussi I."/>
            <person name="Nouioui I."/>
            <person name="Sbissi I."/>
            <person name="Ghodhbane-Gtari F."/>
            <person name="Gtari M."/>
            <person name="Vacherie B."/>
            <person name="Barbe V."/>
            <person name="Medigue C."/>
            <person name="Gury J."/>
            <person name="Pujic P."/>
            <person name="Normand P."/>
        </authorList>
    </citation>
    <scope>NUCLEOTIDE SEQUENCE [LARGE SCALE GENOMIC DNA]</scope>
    <source>
        <strain evidence="2 3">DD2</strain>
    </source>
</reference>
<evidence type="ECO:0000313" key="2">
    <source>
        <dbReference type="EMBL" id="CCG02875.1"/>
    </source>
</evidence>
<reference evidence="3" key="2">
    <citation type="submission" date="2012-02" db="EMBL/GenBank/DDBJ databases">
        <title>Complete genome sequence of Blastococcus saxobsidens strain DD2.</title>
        <authorList>
            <person name="Genoscope."/>
        </authorList>
    </citation>
    <scope>NUCLEOTIDE SEQUENCE [LARGE SCALE GENOMIC DNA]</scope>
    <source>
        <strain evidence="3">DD2</strain>
    </source>
</reference>
<keyword evidence="3" id="KW-1185">Reference proteome</keyword>
<dbReference type="EMBL" id="FO117623">
    <property type="protein sequence ID" value="CCG02875.1"/>
    <property type="molecule type" value="Genomic_DNA"/>
</dbReference>
<organism evidence="2 3">
    <name type="scientific">Blastococcus saxobsidens (strain DD2)</name>
    <dbReference type="NCBI Taxonomy" id="1146883"/>
    <lineage>
        <taxon>Bacteria</taxon>
        <taxon>Bacillati</taxon>
        <taxon>Actinomycetota</taxon>
        <taxon>Actinomycetes</taxon>
        <taxon>Geodermatophilales</taxon>
        <taxon>Geodermatophilaceae</taxon>
        <taxon>Blastococcus</taxon>
    </lineage>
</organism>
<dbReference type="Proteomes" id="UP000007517">
    <property type="component" value="Chromosome"/>
</dbReference>
<name>H6RQZ6_BLASD</name>
<gene>
    <name evidence="2" type="ordered locus">BLASA_1961</name>
</gene>
<protein>
    <submittedName>
        <fullName evidence="2">Uncharacterized protein</fullName>
    </submittedName>
</protein>
<evidence type="ECO:0000313" key="3">
    <source>
        <dbReference type="Proteomes" id="UP000007517"/>
    </source>
</evidence>
<dbReference type="STRING" id="1146883.BLASA_1961"/>
<dbReference type="KEGG" id="bsd:BLASA_1961"/>
<dbReference type="AlphaFoldDB" id="H6RQZ6"/>
<sequence length="176" mass="18337">MCSRPGQPAAATVAPHSPSSETLRSPAGAPGIACEQARNDGLTADGDHGSGLSWTVLGVQMGFTSEQPQRIEILAAIGRMSWTQRPPQHPGLDGSAARAVVKAVACRRTHPRLYRLGVADLGGERRLIGLEDTAGVGSFLLDLGAEVIHVLTTSRDLSPAPTPSSGCHCGTVEEIR</sequence>
<accession>H6RQZ6</accession>
<dbReference type="HOGENOM" id="CLU_1522335_0_0_11"/>